<protein>
    <submittedName>
        <fullName evidence="2">Uncharacterized protein</fullName>
    </submittedName>
</protein>
<accession>A0AC34GUL9</accession>
<reference evidence="2" key="1">
    <citation type="submission" date="2022-11" db="UniProtKB">
        <authorList>
            <consortium name="WormBaseParasite"/>
        </authorList>
    </citation>
    <scope>IDENTIFICATION</scope>
</reference>
<dbReference type="WBParaSite" id="ES5_v2.g8297.t1">
    <property type="protein sequence ID" value="ES5_v2.g8297.t1"/>
    <property type="gene ID" value="ES5_v2.g8297"/>
</dbReference>
<evidence type="ECO:0000313" key="1">
    <source>
        <dbReference type="Proteomes" id="UP000887579"/>
    </source>
</evidence>
<name>A0AC34GUL9_9BILA</name>
<organism evidence="1 2">
    <name type="scientific">Panagrolaimus sp. ES5</name>
    <dbReference type="NCBI Taxonomy" id="591445"/>
    <lineage>
        <taxon>Eukaryota</taxon>
        <taxon>Metazoa</taxon>
        <taxon>Ecdysozoa</taxon>
        <taxon>Nematoda</taxon>
        <taxon>Chromadorea</taxon>
        <taxon>Rhabditida</taxon>
        <taxon>Tylenchina</taxon>
        <taxon>Panagrolaimomorpha</taxon>
        <taxon>Panagrolaimoidea</taxon>
        <taxon>Panagrolaimidae</taxon>
        <taxon>Panagrolaimus</taxon>
    </lineage>
</organism>
<sequence>MMIALKLCIILFLNFFLNVLSKSKEFQIKFDVTCGNIPVSGTVQFCTNRNKEIDTWQLDREKKVEHKVKYEVGDHEEYFYVYIRSDCGVLSKLGTYCQNEYKIEFDARRQYKTPILLEYHAINLLNEVRKIEKKTEISKKKCNEELKIFTCT</sequence>
<evidence type="ECO:0000313" key="2">
    <source>
        <dbReference type="WBParaSite" id="ES5_v2.g8297.t1"/>
    </source>
</evidence>
<proteinExistence type="predicted"/>
<dbReference type="Proteomes" id="UP000887579">
    <property type="component" value="Unplaced"/>
</dbReference>